<gene>
    <name evidence="2" type="ORF">DERYTH_LOCUS24702</name>
</gene>
<organism evidence="2 3">
    <name type="scientific">Dentiscutata erythropus</name>
    <dbReference type="NCBI Taxonomy" id="1348616"/>
    <lineage>
        <taxon>Eukaryota</taxon>
        <taxon>Fungi</taxon>
        <taxon>Fungi incertae sedis</taxon>
        <taxon>Mucoromycota</taxon>
        <taxon>Glomeromycotina</taxon>
        <taxon>Glomeromycetes</taxon>
        <taxon>Diversisporales</taxon>
        <taxon>Gigasporaceae</taxon>
        <taxon>Dentiscutata</taxon>
    </lineage>
</organism>
<dbReference type="AlphaFoldDB" id="A0A9N9PDY2"/>
<evidence type="ECO:0000313" key="2">
    <source>
        <dbReference type="EMBL" id="CAG8807550.1"/>
    </source>
</evidence>
<dbReference type="Proteomes" id="UP000789405">
    <property type="component" value="Unassembled WGS sequence"/>
</dbReference>
<keyword evidence="3" id="KW-1185">Reference proteome</keyword>
<feature type="compositionally biased region" description="Basic residues" evidence="1">
    <location>
        <begin position="59"/>
        <end position="68"/>
    </location>
</feature>
<protein>
    <submittedName>
        <fullName evidence="2">7763_t:CDS:1</fullName>
    </submittedName>
</protein>
<proteinExistence type="predicted"/>
<feature type="non-terminal residue" evidence="2">
    <location>
        <position position="144"/>
    </location>
</feature>
<feature type="compositionally biased region" description="Polar residues" evidence="1">
    <location>
        <begin position="1"/>
        <end position="12"/>
    </location>
</feature>
<comment type="caution">
    <text evidence="2">The sequence shown here is derived from an EMBL/GenBank/DDBJ whole genome shotgun (WGS) entry which is preliminary data.</text>
</comment>
<evidence type="ECO:0000256" key="1">
    <source>
        <dbReference type="SAM" id="MobiDB-lite"/>
    </source>
</evidence>
<name>A0A9N9PDY2_9GLOM</name>
<dbReference type="EMBL" id="CAJVPY010042699">
    <property type="protein sequence ID" value="CAG8807550.1"/>
    <property type="molecule type" value="Genomic_DNA"/>
</dbReference>
<feature type="compositionally biased region" description="Basic and acidic residues" evidence="1">
    <location>
        <begin position="46"/>
        <end position="58"/>
    </location>
</feature>
<reference evidence="2" key="1">
    <citation type="submission" date="2021-06" db="EMBL/GenBank/DDBJ databases">
        <authorList>
            <person name="Kallberg Y."/>
            <person name="Tangrot J."/>
            <person name="Rosling A."/>
        </authorList>
    </citation>
    <scope>NUCLEOTIDE SEQUENCE</scope>
    <source>
        <strain evidence="2">MA453B</strain>
    </source>
</reference>
<accession>A0A9N9PDY2</accession>
<sequence>GTKNDTSIQEASTTTTTNTTEQKTLIQEIESLPKQEVETGSAYKRKAGEESPDDEKIPKKEKKSKKPKVKEIESEIGSPEKTVSIKRKRSGVVEDNDNKLSADKDKPESSTKKTEKSSKKSKKEKAESVNMNIDEDESMPEKKK</sequence>
<feature type="compositionally biased region" description="Basic and acidic residues" evidence="1">
    <location>
        <begin position="96"/>
        <end position="118"/>
    </location>
</feature>
<evidence type="ECO:0000313" key="3">
    <source>
        <dbReference type="Proteomes" id="UP000789405"/>
    </source>
</evidence>
<feature type="non-terminal residue" evidence="2">
    <location>
        <position position="1"/>
    </location>
</feature>
<feature type="region of interest" description="Disordered" evidence="1">
    <location>
        <begin position="1"/>
        <end position="144"/>
    </location>
</feature>